<organism evidence="3 4">
    <name type="scientific">Streptomyces synnematoformans</name>
    <dbReference type="NCBI Taxonomy" id="415721"/>
    <lineage>
        <taxon>Bacteria</taxon>
        <taxon>Bacillati</taxon>
        <taxon>Actinomycetota</taxon>
        <taxon>Actinomycetes</taxon>
        <taxon>Kitasatosporales</taxon>
        <taxon>Streptomycetaceae</taxon>
        <taxon>Streptomyces</taxon>
    </lineage>
</organism>
<dbReference type="SUPFAM" id="SSF47413">
    <property type="entry name" value="lambda repressor-like DNA-binding domains"/>
    <property type="match status" value="1"/>
</dbReference>
<dbReference type="Pfam" id="PF13560">
    <property type="entry name" value="HTH_31"/>
    <property type="match status" value="1"/>
</dbReference>
<dbReference type="CDD" id="cd00093">
    <property type="entry name" value="HTH_XRE"/>
    <property type="match status" value="1"/>
</dbReference>
<dbReference type="InterPro" id="IPR001387">
    <property type="entry name" value="Cro/C1-type_HTH"/>
</dbReference>
<protein>
    <submittedName>
        <fullName evidence="3">Helix-turn-helix transcriptional regulator</fullName>
    </submittedName>
</protein>
<accession>A0ABN2XE01</accession>
<feature type="domain" description="HTH cro/C1-type" evidence="2">
    <location>
        <begin position="31"/>
        <end position="86"/>
    </location>
</feature>
<evidence type="ECO:0000259" key="2">
    <source>
        <dbReference type="PROSITE" id="PS50943"/>
    </source>
</evidence>
<comment type="caution">
    <text evidence="3">The sequence shown here is derived from an EMBL/GenBank/DDBJ whole genome shotgun (WGS) entry which is preliminary data.</text>
</comment>
<reference evidence="3 4" key="1">
    <citation type="journal article" date="2019" name="Int. J. Syst. Evol. Microbiol.">
        <title>The Global Catalogue of Microorganisms (GCM) 10K type strain sequencing project: providing services to taxonomists for standard genome sequencing and annotation.</title>
        <authorList>
            <consortium name="The Broad Institute Genomics Platform"/>
            <consortium name="The Broad Institute Genome Sequencing Center for Infectious Disease"/>
            <person name="Wu L."/>
            <person name="Ma J."/>
        </authorList>
    </citation>
    <scope>NUCLEOTIDE SEQUENCE [LARGE SCALE GENOMIC DNA]</scope>
    <source>
        <strain evidence="3 4">JCM 15481</strain>
    </source>
</reference>
<name>A0ABN2XE01_9ACTN</name>
<evidence type="ECO:0000313" key="4">
    <source>
        <dbReference type="Proteomes" id="UP001500443"/>
    </source>
</evidence>
<proteinExistence type="predicted"/>
<dbReference type="Pfam" id="PF19054">
    <property type="entry name" value="DUF5753"/>
    <property type="match status" value="1"/>
</dbReference>
<gene>
    <name evidence="3" type="ORF">GCM10009802_07360</name>
</gene>
<evidence type="ECO:0000313" key="3">
    <source>
        <dbReference type="EMBL" id="GAA2110363.1"/>
    </source>
</evidence>
<dbReference type="SMART" id="SM00530">
    <property type="entry name" value="HTH_XRE"/>
    <property type="match status" value="1"/>
</dbReference>
<dbReference type="EMBL" id="BAAAPF010000009">
    <property type="protein sequence ID" value="GAA2110363.1"/>
    <property type="molecule type" value="Genomic_DNA"/>
</dbReference>
<dbReference type="InterPro" id="IPR010982">
    <property type="entry name" value="Lambda_DNA-bd_dom_sf"/>
</dbReference>
<feature type="compositionally biased region" description="Polar residues" evidence="1">
    <location>
        <begin position="1"/>
        <end position="14"/>
    </location>
</feature>
<dbReference type="PROSITE" id="PS50943">
    <property type="entry name" value="HTH_CROC1"/>
    <property type="match status" value="1"/>
</dbReference>
<keyword evidence="4" id="KW-1185">Reference proteome</keyword>
<sequence length="299" mass="33551">MHAPSMSETNSLPTPSRGGPTVRRIILGNQLRRLREQRGITFQAAARTIGASQPKLSRLELGRGGCKEHDIAALLTLYGVEDETEREHYLALARGANTTGWWHQYSDVTPAWMETFLGLEEAASLIRSYQAQRIPGLLQTADYARAFAQVAFPNADDAAIERHVDLRLRRQQILGHTDRPARYWVVLDEAALRRPLGGRRVMRAQIKHLLGIVELSNITVQVARLATGRFAAVVSPLTILRFAEPDLPDVAYIEQLTSALYLDKRNDVERYLLTMDGLCAAAEKQQESQKLLEELLAEY</sequence>
<dbReference type="Gene3D" id="1.10.260.40">
    <property type="entry name" value="lambda repressor-like DNA-binding domains"/>
    <property type="match status" value="1"/>
</dbReference>
<dbReference type="Proteomes" id="UP001500443">
    <property type="component" value="Unassembled WGS sequence"/>
</dbReference>
<feature type="region of interest" description="Disordered" evidence="1">
    <location>
        <begin position="1"/>
        <end position="21"/>
    </location>
</feature>
<dbReference type="InterPro" id="IPR043917">
    <property type="entry name" value="DUF5753"/>
</dbReference>
<evidence type="ECO:0000256" key="1">
    <source>
        <dbReference type="SAM" id="MobiDB-lite"/>
    </source>
</evidence>